<gene>
    <name evidence="2" type="ORF">CLUMA_CG018243</name>
</gene>
<dbReference type="GO" id="GO:0006508">
    <property type="term" value="P:proteolysis"/>
    <property type="evidence" value="ECO:0007669"/>
    <property type="project" value="InterPro"/>
</dbReference>
<evidence type="ECO:0000313" key="2">
    <source>
        <dbReference type="EMBL" id="CRL05479.1"/>
    </source>
</evidence>
<dbReference type="InterPro" id="IPR015897">
    <property type="entry name" value="CHK_kinase-like"/>
</dbReference>
<dbReference type="InterPro" id="IPR029058">
    <property type="entry name" value="AB_hydrolase_fold"/>
</dbReference>
<proteinExistence type="predicted"/>
<name>A0A1J1IZB0_9DIPT</name>
<dbReference type="Gene3D" id="3.40.50.1820">
    <property type="entry name" value="alpha/beta hydrolase"/>
    <property type="match status" value="1"/>
</dbReference>
<feature type="domain" description="CHK kinase-like" evidence="1">
    <location>
        <begin position="551"/>
        <end position="758"/>
    </location>
</feature>
<evidence type="ECO:0000259" key="1">
    <source>
        <dbReference type="SMART" id="SM00587"/>
    </source>
</evidence>
<feature type="domain" description="CHK kinase-like" evidence="1">
    <location>
        <begin position="1402"/>
        <end position="1610"/>
    </location>
</feature>
<dbReference type="Gene3D" id="3.90.1200.10">
    <property type="match status" value="3"/>
</dbReference>
<dbReference type="InterPro" id="IPR008758">
    <property type="entry name" value="Peptidase_S28"/>
</dbReference>
<dbReference type="Gene3D" id="1.20.120.980">
    <property type="entry name" value="Serine carboxypeptidase S28, SKS domain"/>
    <property type="match status" value="1"/>
</dbReference>
<feature type="domain" description="CHK kinase-like" evidence="1">
    <location>
        <begin position="147"/>
        <end position="348"/>
    </location>
</feature>
<dbReference type="SMART" id="SM00587">
    <property type="entry name" value="CHK"/>
    <property type="match status" value="5"/>
</dbReference>
<organism evidence="2 3">
    <name type="scientific">Clunio marinus</name>
    <dbReference type="NCBI Taxonomy" id="568069"/>
    <lineage>
        <taxon>Eukaryota</taxon>
        <taxon>Metazoa</taxon>
        <taxon>Ecdysozoa</taxon>
        <taxon>Arthropoda</taxon>
        <taxon>Hexapoda</taxon>
        <taxon>Insecta</taxon>
        <taxon>Pterygota</taxon>
        <taxon>Neoptera</taxon>
        <taxon>Endopterygota</taxon>
        <taxon>Diptera</taxon>
        <taxon>Nematocera</taxon>
        <taxon>Chironomoidea</taxon>
        <taxon>Chironomidae</taxon>
        <taxon>Clunio</taxon>
    </lineage>
</organism>
<dbReference type="EMBL" id="CVRI01000064">
    <property type="protein sequence ID" value="CRL05479.1"/>
    <property type="molecule type" value="Genomic_DNA"/>
</dbReference>
<dbReference type="SUPFAM" id="SSF56112">
    <property type="entry name" value="Protein kinase-like (PK-like)"/>
    <property type="match status" value="5"/>
</dbReference>
<dbReference type="Pfam" id="PF05577">
    <property type="entry name" value="Peptidase_S28"/>
    <property type="match status" value="1"/>
</dbReference>
<protein>
    <submittedName>
        <fullName evidence="2">CLUMA_CG018243, isoform A</fullName>
    </submittedName>
</protein>
<accession>A0A1J1IZB0</accession>
<dbReference type="PANTHER" id="PTHR11012:SF4">
    <property type="entry name" value="LD42035P"/>
    <property type="match status" value="1"/>
</dbReference>
<dbReference type="SUPFAM" id="SSF53474">
    <property type="entry name" value="alpha/beta-Hydrolases"/>
    <property type="match status" value="1"/>
</dbReference>
<sequence>MSAASEKVTNFLQNILPSKIIDNNEEFKGWNVVSCTASLIKSFDGFLSSIFEVSLILEDLNVGRQSQQSLYLIVKLMKQMEFFRENAKLDELTFNEFQFYENILPFYSELLKRTKLKLKANWTPRFYFGSYGPDRDIGNGINPEGVFVFRNLTADNYRMGPREKLDEQHIKLMIEAIAKFHAVSYALKIQHKEKQTEFVKALKPFPFTEQKKTFFDALYDIALTRLHQHVSSSQQPEDFKAAIETIYRNYIDKPSKLLQEFINDDSQFNIIIHGDYNRNNVMFKYEASEGFENPQKVKMFDFQWIRYASPVLDISFCLYMNLDPELFETLWDNLLKFYHDTMFSTLTKILNCSDNDERIITLDYESFQKHFTNYAFYGCLISSWFIPIMLADFETCKNIEKELNKDLFSKESKEACLPAGGKDAVERLILQRNKNLKEKKIVQCLAEACSTLDGFMSAIYSVTLELRDNSGYDNVLQMIVKIMKGDKNFRDSTNSSIQCSNEVYIYNKVIPYFKKFLSECKSSLSSDWIPKVYFSDYQIFPELSEGKETILALENLKPLGYRLGPRIDLDEKHLRLMITHIASYHAVSYAMRIKKDPMLDELAKGLIPFPYIQEDGTEMESYKVLFTIGLQRFFKVIKENPKLENEKGFLEAVKKFKDQYGHRPIYLLKKLMETDDVFSILLHGDYNRNNVLFLYDEAEGHENPKGLKMIDFQETRYASPAIDLVFFMYMNMHFTLFPTLWDPVLELYHETLISSISEILKCDKSDERLSPYSFNNFINHFKKFAFYGVIIGIHFIPWMACPEDECQLMSEYWEADTNSPELRDLAQQKALIKMTKNMQRKLNFVENELPKLMMSQFVVEGKTIVRCCAKPKPQLDGFMSTIFTADMLVRDSSGNETLHKIIVKIMKGEEDFRQKSKAFLQSSNEVFVYKTIIPYFSIFDASGNLSSDDWISKVYFAECGNFESLSDHKETVVVLGDLNALGYRMSTSKLVLDAIHLELMARKIATYHAVSFAMKITKDPMFEKLIDGLTAFHIKSETQGDLDVYKYLCPIAFERAFQYVDKNEKYQKYQKFIIDLNNFKFRMNENFMSIMENFLRSDHQFAVILHGDYYRNNVMFKYEVENGKEIPTDLKMFDFQQVRYASVAIDLSFFMYMAVHASMKPLIWDKLLKVYHETIIETMMRILMCNKDDERLQPYNFDDFIRNFEEFAFYGVVISVLLIPWMASPESESQLISEYFESDMHNPQFKELLLTCGGTDQKALIKMTKNMQRKLNFVENELPKLMMSQFVVEGKTIVRCCAKPKPQLDGFMSTIFTADMLVKDASGNETLHKIIVKIMKGEEDFRQKSKAFLQSSNEVFVYKTIIPYFSKFAASGNLSSDDWISKVYFVECGNFESLSDHKETIVVLEDLNALGYRMSTSKLVLDAIHLELMARKIATYHAVSFAMKITKDLMFEKLIDGLTPFHMKSETQGDLDVYKYLCPIAFERAFQYIDKSENYQKDQKFMKDLKNFKFRMNENFMSIMENFLRSDHQFAVILHGDYYRNNVMFKYEVKNGKEIPTDLKMFDFQEVRYASVAIDLSIFMYMAVHASMKPLIWDELLKVYHETIIETLARILMCNKDDERFQPYNFDDFIRNFEEFAFYAVVISVLSIPWMASPESESQLISEYFESDMHNPQFKELLLTCGGTDVSERIIDNIKHANFELLAINSHEEYQLIRISLYKFKSIIPNHSIIGETPKRKEQIQSEIKMKKLFLIFIISVACSKAETFNIFKQPKLPTSVTSRVERRNVTVPLDHFDRQNNAEWELPYYIIDEFYQPNGPIFLRVAGAFDIISRLNEGLMYDLAKEFNALIVGISLRFYGETRPTENLELENLRFLNSEQAIGDIAHLVTWIKESDPSLADSKVIAYGQLDGGSNAVWARSKYPHLIDGVWASSARLHAVFDFTQMHEAIANTLVQVGGLRCYQQIERAYEQIEQLLQNQEYELIENSLNLCHNITNTTLGLGALMNGLAVTYASRFTEGPPTETEEFCELMTSDLNDDDAFTRYARYTRSVFSDNCIFIDYIELRGLFSANEWTMAGAQIGFRQTLYQMCAEFGRFSTSSSQYQPFGNRFPAEIFTDACTEVFGPTFDEDFIRRQIELTNIMLGGAQPNVSNAYLTNGEMDPERFLGVLRDINPTARATVIPRVGAHADTGSIDLENDSFFLTQSKLRVKNYITGKLVPELLKQKIINIKGADELEFVYIDSVEAKELNEAFSLAKPYAVDVTLSRYSERDVKHNFHLVVKITPICPPETYELMGFDVLFENEETAFRDIIPALGHLEDFPKYYYSLREKNRAVMVLGNFGYDGWKMSVNRVNLDLNHILVAVRELGKFHGECYALKESNRGLFHIITKAFRESRFHRDPDMIWGTTLKVSPRRGTHAIRENPELKRIIPEEFLKKIEEHADNCWEYMKESVQPREPLAIICHGDYLRNNIAFKYDENAPHAPIKAMMFDFQTLRYASPMMDLATFLANSTGTDVRSTHFSFIFKTYHEEVIKTLMNTMKKSRQEISEVYSYDNFLREYARLSLYGYFIAASFLQMLHEPEEIDFANWDNSLGIDFIIDKAMRHGGEVVNYELAGLIYDMFKLHQKLNIDLE</sequence>
<dbReference type="PANTHER" id="PTHR11012">
    <property type="entry name" value="PROTEIN KINASE-LIKE DOMAIN-CONTAINING"/>
    <property type="match status" value="1"/>
</dbReference>
<dbReference type="InterPro" id="IPR004119">
    <property type="entry name" value="EcKL"/>
</dbReference>
<reference evidence="2 3" key="1">
    <citation type="submission" date="2015-04" db="EMBL/GenBank/DDBJ databases">
        <authorList>
            <person name="Syromyatnikov M.Y."/>
            <person name="Popov V.N."/>
        </authorList>
    </citation>
    <scope>NUCLEOTIDE SEQUENCE [LARGE SCALE GENOMIC DNA]</scope>
</reference>
<dbReference type="InterPro" id="IPR011009">
    <property type="entry name" value="Kinase-like_dom_sf"/>
</dbReference>
<feature type="domain" description="CHK kinase-like" evidence="1">
    <location>
        <begin position="973"/>
        <end position="1181"/>
    </location>
</feature>
<dbReference type="GO" id="GO:0070008">
    <property type="term" value="F:serine-type exopeptidase activity"/>
    <property type="evidence" value="ECO:0007669"/>
    <property type="project" value="InterPro"/>
</dbReference>
<dbReference type="InterPro" id="IPR042269">
    <property type="entry name" value="Ser_carbopepase_S28_SKS"/>
</dbReference>
<dbReference type="Pfam" id="PF02958">
    <property type="entry name" value="EcKL"/>
    <property type="match status" value="5"/>
</dbReference>
<evidence type="ECO:0000313" key="3">
    <source>
        <dbReference type="Proteomes" id="UP000183832"/>
    </source>
</evidence>
<dbReference type="OrthoDB" id="191037at2759"/>
<keyword evidence="3" id="KW-1185">Reference proteome</keyword>
<dbReference type="Proteomes" id="UP000183832">
    <property type="component" value="Unassembled WGS sequence"/>
</dbReference>
<feature type="domain" description="CHK kinase-like" evidence="1">
    <location>
        <begin position="2333"/>
        <end position="2535"/>
    </location>
</feature>